<comment type="caution">
    <text evidence="2">The sequence shown here is derived from an EMBL/GenBank/DDBJ whole genome shotgun (WGS) entry which is preliminary data.</text>
</comment>
<evidence type="ECO:0000256" key="1">
    <source>
        <dbReference type="SAM" id="MobiDB-lite"/>
    </source>
</evidence>
<dbReference type="GeneID" id="89995038"/>
<dbReference type="Proteomes" id="UP001334248">
    <property type="component" value="Unassembled WGS sequence"/>
</dbReference>
<feature type="region of interest" description="Disordered" evidence="1">
    <location>
        <begin position="1"/>
        <end position="21"/>
    </location>
</feature>
<dbReference type="RefSeq" id="XP_064735529.1">
    <property type="nucleotide sequence ID" value="XM_064870032.1"/>
</dbReference>
<evidence type="ECO:0000313" key="2">
    <source>
        <dbReference type="EMBL" id="KAK5947439.1"/>
    </source>
</evidence>
<feature type="compositionally biased region" description="Basic and acidic residues" evidence="1">
    <location>
        <begin position="1"/>
        <end position="10"/>
    </location>
</feature>
<organism evidence="2 3">
    <name type="scientific">Knufia obscura</name>
    <dbReference type="NCBI Taxonomy" id="1635080"/>
    <lineage>
        <taxon>Eukaryota</taxon>
        <taxon>Fungi</taxon>
        <taxon>Dikarya</taxon>
        <taxon>Ascomycota</taxon>
        <taxon>Pezizomycotina</taxon>
        <taxon>Eurotiomycetes</taxon>
        <taxon>Chaetothyriomycetidae</taxon>
        <taxon>Chaetothyriales</taxon>
        <taxon>Trichomeriaceae</taxon>
        <taxon>Knufia</taxon>
    </lineage>
</organism>
<sequence length="380" mass="42925">MEDTDTKGADEASISQQDIPGCGTAKQLDDSAQTCNCHAPNGECPASFSESLKPPVGQQTIGDCECGKPIERPLACNQCLSDWHSLSRAAILLKELLYTFREATFDQSIGSLYVQETKLIIHEGESEEQCIPVFPHDLVRDYEPWVKNMLLTKCACVQANCYLERILVMFLRDVEFVQEIEELDFVPNQGPRQWIWHRFNGEIIYDHTYNHTVYLITLRNESSWVLDLTAAQYGYDDTLDNILVPWQAYKKQRVGEILKIHQFGRQARELRVEISLKTETGTFRPLGLDELASLGASMESAVANAFDGPDMTPENLLVNASDKEFMNQVPLFVDACANAMAEYKKQKAHSPGVIQKTWKRAQLRGRSWLGKVQCIVPDGK</sequence>
<dbReference type="EMBL" id="JAVHJV010000001">
    <property type="protein sequence ID" value="KAK5947439.1"/>
    <property type="molecule type" value="Genomic_DNA"/>
</dbReference>
<keyword evidence="3" id="KW-1185">Reference proteome</keyword>
<name>A0ABR0S506_9EURO</name>
<evidence type="ECO:0000313" key="3">
    <source>
        <dbReference type="Proteomes" id="UP001334248"/>
    </source>
</evidence>
<accession>A0ABR0S506</accession>
<protein>
    <submittedName>
        <fullName evidence="2">Uncharacterized protein</fullName>
    </submittedName>
</protein>
<proteinExistence type="predicted"/>
<reference evidence="2 3" key="1">
    <citation type="journal article" date="2023" name="Res Sq">
        <title>Genomic and morphological characterization of Knufia obscura isolated from the Mars 2020 spacecraft assembly facility.</title>
        <authorList>
            <person name="Chander A.M."/>
            <person name="Teixeira M.M."/>
            <person name="Singh N.K."/>
            <person name="Williams M.P."/>
            <person name="Parker C.W."/>
            <person name="Leo P."/>
            <person name="Stajich J.E."/>
            <person name="Torok T."/>
            <person name="Tighe S."/>
            <person name="Mason C.E."/>
            <person name="Venkateswaran K."/>
        </authorList>
    </citation>
    <scope>NUCLEOTIDE SEQUENCE [LARGE SCALE GENOMIC DNA]</scope>
    <source>
        <strain evidence="2 3">CCFEE 5817</strain>
    </source>
</reference>
<gene>
    <name evidence="2" type="ORF">PMZ80_001589</name>
</gene>